<reference evidence="11 12" key="1">
    <citation type="submission" date="2024-09" db="EMBL/GenBank/DDBJ databases">
        <authorList>
            <person name="Sun Q."/>
            <person name="Mori K."/>
        </authorList>
    </citation>
    <scope>NUCLEOTIDE SEQUENCE [LARGE SCALE GENOMIC DNA]</scope>
    <source>
        <strain evidence="11 12">ATCC 51285</strain>
    </source>
</reference>
<evidence type="ECO:0000256" key="1">
    <source>
        <dbReference type="ARBA" id="ARBA00005322"/>
    </source>
</evidence>
<gene>
    <name evidence="11" type="primary">flgM</name>
    <name evidence="11" type="ORF">ACFFLH_14630</name>
</gene>
<feature type="compositionally biased region" description="Polar residues" evidence="9">
    <location>
        <begin position="9"/>
        <end position="29"/>
    </location>
</feature>
<comment type="similarity">
    <text evidence="1">Belongs to the FlgM family.</text>
</comment>
<organism evidence="11 12">
    <name type="scientific">Balneatrix alpica</name>
    <dbReference type="NCBI Taxonomy" id="75684"/>
    <lineage>
        <taxon>Bacteria</taxon>
        <taxon>Pseudomonadati</taxon>
        <taxon>Pseudomonadota</taxon>
        <taxon>Gammaproteobacteria</taxon>
        <taxon>Oceanospirillales</taxon>
        <taxon>Balneatrichaceae</taxon>
        <taxon>Balneatrix</taxon>
    </lineage>
</organism>
<dbReference type="InterPro" id="IPR007412">
    <property type="entry name" value="FlgM"/>
</dbReference>
<protein>
    <recommendedName>
        <fullName evidence="2">Negative regulator of flagellin synthesis</fullName>
    </recommendedName>
    <alternativeName>
        <fullName evidence="8">Anti-sigma-28 factor</fullName>
    </alternativeName>
</protein>
<dbReference type="EMBL" id="JBHLZN010000005">
    <property type="protein sequence ID" value="MFB9887654.1"/>
    <property type="molecule type" value="Genomic_DNA"/>
</dbReference>
<evidence type="ECO:0000259" key="10">
    <source>
        <dbReference type="Pfam" id="PF04316"/>
    </source>
</evidence>
<evidence type="ECO:0000256" key="8">
    <source>
        <dbReference type="ARBA" id="ARBA00030117"/>
    </source>
</evidence>
<keyword evidence="11" id="KW-0969">Cilium</keyword>
<dbReference type="NCBIfam" id="TIGR03824">
    <property type="entry name" value="FlgM_jcvi"/>
    <property type="match status" value="1"/>
</dbReference>
<accession>A0ABV5ZHR7</accession>
<dbReference type="InterPro" id="IPR031316">
    <property type="entry name" value="FlgM_C"/>
</dbReference>
<evidence type="ECO:0000256" key="3">
    <source>
        <dbReference type="ARBA" id="ARBA00022491"/>
    </source>
</evidence>
<keyword evidence="6" id="KW-0804">Transcription</keyword>
<sequence>MPIDINSVGVHSNSSTRIKGNGTEKQASSVAGEKAVSTPAKEDKVELSSTAKSLQSIEERLRGMPDVNEDKVAAIKAALADGSYQVDSQRLAQKMLAFDAQL</sequence>
<evidence type="ECO:0000313" key="11">
    <source>
        <dbReference type="EMBL" id="MFB9887654.1"/>
    </source>
</evidence>
<keyword evidence="4" id="KW-1005">Bacterial flagellum biogenesis</keyword>
<dbReference type="SUPFAM" id="SSF101498">
    <property type="entry name" value="Anti-sigma factor FlgM"/>
    <property type="match status" value="1"/>
</dbReference>
<keyword evidence="5" id="KW-0805">Transcription regulation</keyword>
<proteinExistence type="inferred from homology"/>
<keyword evidence="11" id="KW-0966">Cell projection</keyword>
<keyword evidence="3" id="KW-0678">Repressor</keyword>
<feature type="domain" description="Anti-sigma-28 factor FlgM C-terminal" evidence="10">
    <location>
        <begin position="43"/>
        <end position="96"/>
    </location>
</feature>
<evidence type="ECO:0000256" key="5">
    <source>
        <dbReference type="ARBA" id="ARBA00023015"/>
    </source>
</evidence>
<comment type="caution">
    <text evidence="11">The sequence shown here is derived from an EMBL/GenBank/DDBJ whole genome shotgun (WGS) entry which is preliminary data.</text>
</comment>
<comment type="function">
    <text evidence="7">Responsible for the coupling of flagellin expression to flagellar assembly by preventing expression of the flagellin genes when a component of the middle class of proteins is defective. It negatively regulates flagellar genes by inhibiting the activity of FliA by directly binding to FliA.</text>
</comment>
<evidence type="ECO:0000256" key="6">
    <source>
        <dbReference type="ARBA" id="ARBA00023163"/>
    </source>
</evidence>
<dbReference type="Pfam" id="PF04316">
    <property type="entry name" value="FlgM"/>
    <property type="match status" value="1"/>
</dbReference>
<feature type="region of interest" description="Disordered" evidence="9">
    <location>
        <begin position="1"/>
        <end position="51"/>
    </location>
</feature>
<evidence type="ECO:0000256" key="7">
    <source>
        <dbReference type="ARBA" id="ARBA00024739"/>
    </source>
</evidence>
<dbReference type="RefSeq" id="WP_027312807.1">
    <property type="nucleotide sequence ID" value="NZ_JAUESS010000008.1"/>
</dbReference>
<keyword evidence="12" id="KW-1185">Reference proteome</keyword>
<keyword evidence="11" id="KW-0282">Flagellum</keyword>
<dbReference type="InterPro" id="IPR035890">
    <property type="entry name" value="Anti-sigma-28_factor_FlgM_sf"/>
</dbReference>
<name>A0ABV5ZHR7_9GAMM</name>
<evidence type="ECO:0000256" key="4">
    <source>
        <dbReference type="ARBA" id="ARBA00022795"/>
    </source>
</evidence>
<evidence type="ECO:0000313" key="12">
    <source>
        <dbReference type="Proteomes" id="UP001589628"/>
    </source>
</evidence>
<dbReference type="Proteomes" id="UP001589628">
    <property type="component" value="Unassembled WGS sequence"/>
</dbReference>
<evidence type="ECO:0000256" key="9">
    <source>
        <dbReference type="SAM" id="MobiDB-lite"/>
    </source>
</evidence>
<evidence type="ECO:0000256" key="2">
    <source>
        <dbReference type="ARBA" id="ARBA00017823"/>
    </source>
</evidence>